<dbReference type="GO" id="GO:0043015">
    <property type="term" value="F:gamma-tubulin binding"/>
    <property type="evidence" value="ECO:0007669"/>
    <property type="project" value="InterPro"/>
</dbReference>
<comment type="subcellular location">
    <subcellularLocation>
        <location evidence="1">Cytoplasm</location>
        <location evidence="1">Cytoskeleton</location>
        <location evidence="1">Microtubule organizing center</location>
        <location evidence="1">Centrosome</location>
    </subcellularLocation>
</comment>
<gene>
    <name evidence="12" type="ORF">CcCBS67573_g04311</name>
</gene>
<feature type="region of interest" description="Disordered" evidence="10">
    <location>
        <begin position="596"/>
        <end position="624"/>
    </location>
</feature>
<evidence type="ECO:0000256" key="5">
    <source>
        <dbReference type="ARBA" id="ARBA00022803"/>
    </source>
</evidence>
<evidence type="ECO:0000256" key="8">
    <source>
        <dbReference type="ARBA" id="ARBA00025273"/>
    </source>
</evidence>
<keyword evidence="7" id="KW-0206">Cytoskeleton</keyword>
<proteinExistence type="predicted"/>
<dbReference type="PANTHER" id="PTHR14594">
    <property type="entry name" value="CENTROSOMAL PROTEIN OF 70 KDA"/>
    <property type="match status" value="1"/>
</dbReference>
<dbReference type="InterPro" id="IPR037692">
    <property type="entry name" value="CEP70"/>
</dbReference>
<feature type="compositionally biased region" description="Basic and acidic residues" evidence="10">
    <location>
        <begin position="798"/>
        <end position="827"/>
    </location>
</feature>
<feature type="transmembrane region" description="Helical" evidence="11">
    <location>
        <begin position="88"/>
        <end position="119"/>
    </location>
</feature>
<evidence type="ECO:0000256" key="10">
    <source>
        <dbReference type="SAM" id="MobiDB-lite"/>
    </source>
</evidence>
<feature type="region of interest" description="Disordered" evidence="10">
    <location>
        <begin position="413"/>
        <end position="449"/>
    </location>
</feature>
<dbReference type="PANTHER" id="PTHR14594:SF1">
    <property type="entry name" value="CENTROSOMAL PROTEIN OF 70 KDA"/>
    <property type="match status" value="1"/>
</dbReference>
<feature type="compositionally biased region" description="Basic and acidic residues" evidence="10">
    <location>
        <begin position="517"/>
        <end position="526"/>
    </location>
</feature>
<dbReference type="OrthoDB" id="2020926at2759"/>
<sequence>MLGATTVVPPAYSKWSAPPKSKQEVVAAAAVATAAAAAAAKKAPGLLGEVPKITGDVKKALTEIEKNLSKAPVIMELAHLTKLGHLHVVIYLVVALIYVILVACNFYGGFLTFALSVGWPVVKSLRAAESCKKEDVQTWLAYWVITALMTLMEYAIDAVLTLFPFYYFLKMLFVLWLIIPYCNVSQDNFEGSMSISLISPTGVLHTIGEYLFSYAEGMTTPSKSGTSISGAGSASQRDLSEFVSYLLDGSGVENVVDLHRLRRELEDESSSYGGTLSSAHSRIYSQSHRNMNIGNMSRSVSPLSTATASLQPNNNPNYNHGKSLDSINLNAKSITLTSTPNDKKDYKNSPLEPAISPIRDMSEVASFPKASSKGDRLDFIAPLKSAGAANDLQPKMSAASAGPNAYLAPSMRQNIQSASSQPPKTDKEAPKYRSQPSIATTHPQPHFSASSAYLNKPAFQGESQTSDSATTRFLNHTASATTQNDSRSHTFSKSEYESSRSNRINERRIPAVQATPTRDETITESRYKKEELDATNDVFKGRETGTNDQRVLSRAHHGDGRKWVEEGQVVGEDLDMDESLLKIYKEYGGPDSLLGTRAGSAGAPFGSNATDGEPGATHKDGRGKSDAEWIENARAMASETRVQEWISGHPGVEATDEIRELEQISSRLDRMGLPSLHPSLKGMSSSSGGPEGAGIQRFHLAKILNALLDDISRRADDVQHLSDRVLENLEARKILEDRVAELELGRNDGENRDWKIIQEQQQSLDALTAQMSTLRSELVESRHDLEDTRSLNHSLKKRISEREMERQRAEEDLEQLKSKTEKTRRQSEQTFAQMAERVSRFRTDPTKSGMDRLTLEVIEVYEAKLANLNEKITELRSRAPGSNPTAESQSAMNDTTGSYFPKAIDLDREIEALENYGLPKRHFTRQNADGETEQILVDPSKRHQLQKLQEEQIRDLEQRLSKAQRDLLQATQQKEILKLQLLETKRPGWVEQARSDITSGLSTRELIRRDKKSWKMKLYQIDAMNLEECRTLLKNVCIHLAIPDVPSLLPGLAAIDSTLRLLPQLQSFVSAIANLVNTHYTRLFEIDASSQHSTAKLQPFERRVAKLDEMIRVIELWARGSDDVESLRDFRREIHRMLCVREGSGSLAGCREVVNRLKERREGGISGDKSASDYKELDVLRRFKWEIFDIIGLDEGVSGLQEALEMVRSFRMDRIFSKQSKIPADLTEKLRSLEEFADDVHGVLRVEKGHQSFKQCLDAIGSIKQGVQEDGGDAPTNAQRLQMFVTSVHKLLCVIEKPGSLQDCLETIRQQIEHGLGTSAQELSTHEPSVRIVQHFMELFEIHNINEVSSAINELYVTYAERNAGIARLRSSLRNSIPVRESLDTPGRVLNKAADVIDSIFDKSQHMIGLETVDKSADQSQEIGDMSLNMFEDDLLLEAVESATHRQDPQFNVLDWGA</sequence>
<comment type="caution">
    <text evidence="12">The sequence shown here is derived from an EMBL/GenBank/DDBJ whole genome shotgun (WGS) entry which is preliminary data.</text>
</comment>
<keyword evidence="11" id="KW-1133">Transmembrane helix</keyword>
<name>A0A507FGJ8_9FUNG</name>
<dbReference type="GO" id="GO:0070507">
    <property type="term" value="P:regulation of microtubule cytoskeleton organization"/>
    <property type="evidence" value="ECO:0007669"/>
    <property type="project" value="InterPro"/>
</dbReference>
<dbReference type="Pfam" id="PF03134">
    <property type="entry name" value="TB2_DP1_HVA22"/>
    <property type="match status" value="1"/>
</dbReference>
<evidence type="ECO:0000256" key="6">
    <source>
        <dbReference type="ARBA" id="ARBA00023054"/>
    </source>
</evidence>
<evidence type="ECO:0000313" key="13">
    <source>
        <dbReference type="Proteomes" id="UP000320333"/>
    </source>
</evidence>
<keyword evidence="5" id="KW-0802">TPR repeat</keyword>
<dbReference type="GO" id="GO:0005815">
    <property type="term" value="C:microtubule organizing center"/>
    <property type="evidence" value="ECO:0007669"/>
    <property type="project" value="TreeGrafter"/>
</dbReference>
<feature type="coiled-coil region" evidence="9">
    <location>
        <begin position="946"/>
        <end position="980"/>
    </location>
</feature>
<dbReference type="GO" id="GO:0060271">
    <property type="term" value="P:cilium assembly"/>
    <property type="evidence" value="ECO:0007669"/>
    <property type="project" value="InterPro"/>
</dbReference>
<dbReference type="EMBL" id="QEAP01000127">
    <property type="protein sequence ID" value="TPX74406.1"/>
    <property type="molecule type" value="Genomic_DNA"/>
</dbReference>
<evidence type="ECO:0000256" key="9">
    <source>
        <dbReference type="SAM" id="Coils"/>
    </source>
</evidence>
<evidence type="ECO:0000256" key="7">
    <source>
        <dbReference type="ARBA" id="ARBA00023212"/>
    </source>
</evidence>
<reference evidence="12 13" key="1">
    <citation type="journal article" date="2019" name="Sci. Rep.">
        <title>Comparative genomics of chytrid fungi reveal insights into the obligate biotrophic and pathogenic lifestyle of Synchytrium endobioticum.</title>
        <authorList>
            <person name="van de Vossenberg B.T.L.H."/>
            <person name="Warris S."/>
            <person name="Nguyen H.D.T."/>
            <person name="van Gent-Pelzer M.P.E."/>
            <person name="Joly D.L."/>
            <person name="van de Geest H.C."/>
            <person name="Bonants P.J.M."/>
            <person name="Smith D.S."/>
            <person name="Levesque C.A."/>
            <person name="van der Lee T.A.J."/>
        </authorList>
    </citation>
    <scope>NUCLEOTIDE SEQUENCE [LARGE SCALE GENOMIC DNA]</scope>
    <source>
        <strain evidence="12 13">CBS 675.73</strain>
    </source>
</reference>
<dbReference type="Proteomes" id="UP000320333">
    <property type="component" value="Unassembled WGS sequence"/>
</dbReference>
<evidence type="ECO:0000256" key="2">
    <source>
        <dbReference type="ARBA" id="ARBA00011832"/>
    </source>
</evidence>
<dbReference type="STRING" id="246404.A0A507FGJ8"/>
<feature type="transmembrane region" description="Helical" evidence="11">
    <location>
        <begin position="139"/>
        <end position="156"/>
    </location>
</feature>
<evidence type="ECO:0000256" key="4">
    <source>
        <dbReference type="ARBA" id="ARBA00022490"/>
    </source>
</evidence>
<feature type="compositionally biased region" description="Basic and acidic residues" evidence="10">
    <location>
        <begin position="486"/>
        <end position="509"/>
    </location>
</feature>
<keyword evidence="4" id="KW-0963">Cytoplasm</keyword>
<feature type="compositionally biased region" description="Polar residues" evidence="10">
    <location>
        <begin position="434"/>
        <end position="449"/>
    </location>
</feature>
<feature type="compositionally biased region" description="Polar residues" evidence="10">
    <location>
        <begin position="880"/>
        <end position="898"/>
    </location>
</feature>
<feature type="region of interest" description="Disordered" evidence="10">
    <location>
        <begin position="876"/>
        <end position="899"/>
    </location>
</feature>
<evidence type="ECO:0000256" key="3">
    <source>
        <dbReference type="ARBA" id="ARBA00018408"/>
    </source>
</evidence>
<dbReference type="InterPro" id="IPR004345">
    <property type="entry name" value="TB2_DP1_HVA22"/>
</dbReference>
<comment type="function">
    <text evidence="8">Plays a role in the organization of both preexisting and nascent microtubules in interphase cells. During mitosis, required for the organization and orientation of the mitotic spindle.</text>
</comment>
<organism evidence="12 13">
    <name type="scientific">Chytriomyces confervae</name>
    <dbReference type="NCBI Taxonomy" id="246404"/>
    <lineage>
        <taxon>Eukaryota</taxon>
        <taxon>Fungi</taxon>
        <taxon>Fungi incertae sedis</taxon>
        <taxon>Chytridiomycota</taxon>
        <taxon>Chytridiomycota incertae sedis</taxon>
        <taxon>Chytridiomycetes</taxon>
        <taxon>Chytridiales</taxon>
        <taxon>Chytriomycetaceae</taxon>
        <taxon>Chytriomyces</taxon>
    </lineage>
</organism>
<accession>A0A507FGJ8</accession>
<keyword evidence="13" id="KW-1185">Reference proteome</keyword>
<keyword evidence="6 9" id="KW-0175">Coiled coil</keyword>
<keyword evidence="11" id="KW-0472">Membrane</keyword>
<evidence type="ECO:0000256" key="11">
    <source>
        <dbReference type="SAM" id="Phobius"/>
    </source>
</evidence>
<protein>
    <recommendedName>
        <fullName evidence="3">Centrosomal protein of 70 kDa</fullName>
    </recommendedName>
</protein>
<keyword evidence="11" id="KW-0812">Transmembrane</keyword>
<feature type="compositionally biased region" description="Polar residues" evidence="10">
    <location>
        <begin position="413"/>
        <end position="423"/>
    </location>
</feature>
<feature type="region of interest" description="Disordered" evidence="10">
    <location>
        <begin position="798"/>
        <end position="830"/>
    </location>
</feature>
<evidence type="ECO:0000256" key="1">
    <source>
        <dbReference type="ARBA" id="ARBA00004300"/>
    </source>
</evidence>
<evidence type="ECO:0000313" key="12">
    <source>
        <dbReference type="EMBL" id="TPX74406.1"/>
    </source>
</evidence>
<comment type="subunit">
    <text evidence="2">Directly interacts with tubulin-gamma; this interaction determines centrosomal localization.</text>
</comment>
<feature type="region of interest" description="Disordered" evidence="10">
    <location>
        <begin position="478"/>
        <end position="526"/>
    </location>
</feature>